<name>A0A1V9XWA4_9ACAR</name>
<accession>A0A1V9XWA4</accession>
<proteinExistence type="predicted"/>
<sequence>MLKTGVSLCVSVCSVDKLGVNTGRAGWHDENRLAKWVCLSGHLLDEFGLRRTIQLLSSQLYSRRTAVPFHRDLHLSRILSTILLRWILLPFTDSWSVPEHLRNEEQTNTHRMLPTRR</sequence>
<dbReference type="InParanoid" id="A0A1V9XWA4"/>
<organism evidence="1 2">
    <name type="scientific">Tropilaelaps mercedesae</name>
    <dbReference type="NCBI Taxonomy" id="418985"/>
    <lineage>
        <taxon>Eukaryota</taxon>
        <taxon>Metazoa</taxon>
        <taxon>Ecdysozoa</taxon>
        <taxon>Arthropoda</taxon>
        <taxon>Chelicerata</taxon>
        <taxon>Arachnida</taxon>
        <taxon>Acari</taxon>
        <taxon>Parasitiformes</taxon>
        <taxon>Mesostigmata</taxon>
        <taxon>Gamasina</taxon>
        <taxon>Dermanyssoidea</taxon>
        <taxon>Laelapidae</taxon>
        <taxon>Tropilaelaps</taxon>
    </lineage>
</organism>
<evidence type="ECO:0000313" key="2">
    <source>
        <dbReference type="Proteomes" id="UP000192247"/>
    </source>
</evidence>
<protein>
    <submittedName>
        <fullName evidence="1">Uncharacterized protein</fullName>
    </submittedName>
</protein>
<comment type="caution">
    <text evidence="1">The sequence shown here is derived from an EMBL/GenBank/DDBJ whole genome shotgun (WGS) entry which is preliminary data.</text>
</comment>
<evidence type="ECO:0000313" key="1">
    <source>
        <dbReference type="EMBL" id="OQR77787.1"/>
    </source>
</evidence>
<dbReference type="Proteomes" id="UP000192247">
    <property type="component" value="Unassembled WGS sequence"/>
</dbReference>
<dbReference type="EMBL" id="MNPL01003059">
    <property type="protein sequence ID" value="OQR77787.1"/>
    <property type="molecule type" value="Genomic_DNA"/>
</dbReference>
<gene>
    <name evidence="1" type="ORF">BIW11_06839</name>
</gene>
<reference evidence="1 2" key="1">
    <citation type="journal article" date="2017" name="Gigascience">
        <title>Draft genome of the honey bee ectoparasitic mite, Tropilaelaps mercedesae, is shaped by the parasitic life history.</title>
        <authorList>
            <person name="Dong X."/>
            <person name="Armstrong S.D."/>
            <person name="Xia D."/>
            <person name="Makepeace B.L."/>
            <person name="Darby A.C."/>
            <person name="Kadowaki T."/>
        </authorList>
    </citation>
    <scope>NUCLEOTIDE SEQUENCE [LARGE SCALE GENOMIC DNA]</scope>
    <source>
        <strain evidence="1">Wuxi-XJTLU</strain>
    </source>
</reference>
<keyword evidence="2" id="KW-1185">Reference proteome</keyword>
<dbReference type="AlphaFoldDB" id="A0A1V9XWA4"/>